<name>A0A285PDR9_9HYPH</name>
<reference evidence="1 2" key="1">
    <citation type="submission" date="2017-09" db="EMBL/GenBank/DDBJ databases">
        <authorList>
            <person name="Ehlers B."/>
            <person name="Leendertz F.H."/>
        </authorList>
    </citation>
    <scope>NUCLEOTIDE SEQUENCE [LARGE SCALE GENOMIC DNA]</scope>
    <source>
        <strain evidence="1 2">DSM 18289</strain>
    </source>
</reference>
<organism evidence="1 2">
    <name type="scientific">Cohaesibacter gelatinilyticus</name>
    <dbReference type="NCBI Taxonomy" id="372072"/>
    <lineage>
        <taxon>Bacteria</taxon>
        <taxon>Pseudomonadati</taxon>
        <taxon>Pseudomonadota</taxon>
        <taxon>Alphaproteobacteria</taxon>
        <taxon>Hyphomicrobiales</taxon>
        <taxon>Cohaesibacteraceae</taxon>
    </lineage>
</organism>
<evidence type="ECO:0000313" key="2">
    <source>
        <dbReference type="Proteomes" id="UP000219439"/>
    </source>
</evidence>
<dbReference type="OrthoDB" id="9810372at2"/>
<dbReference type="PANTHER" id="PTHR18964:SF169">
    <property type="entry name" value="N-ACETYLMANNOSAMINE KINASE"/>
    <property type="match status" value="1"/>
</dbReference>
<dbReference type="Pfam" id="PF00480">
    <property type="entry name" value="ROK"/>
    <property type="match status" value="1"/>
</dbReference>
<keyword evidence="2" id="KW-1185">Reference proteome</keyword>
<evidence type="ECO:0000313" key="1">
    <source>
        <dbReference type="EMBL" id="SNZ19367.1"/>
    </source>
</evidence>
<protein>
    <submittedName>
        <fullName evidence="1">N-acylmannosamine kinase</fullName>
    </submittedName>
</protein>
<dbReference type="RefSeq" id="WP_097153720.1">
    <property type="nucleotide sequence ID" value="NZ_OBEL01000002.1"/>
</dbReference>
<dbReference type="Proteomes" id="UP000219439">
    <property type="component" value="Unassembled WGS sequence"/>
</dbReference>
<gene>
    <name evidence="1" type="ORF">SAMN06265368_2450</name>
</gene>
<proteinExistence type="predicted"/>
<dbReference type="AlphaFoldDB" id="A0A285PDR9"/>
<dbReference type="SUPFAM" id="SSF53067">
    <property type="entry name" value="Actin-like ATPase domain"/>
    <property type="match status" value="1"/>
</dbReference>
<keyword evidence="1" id="KW-0808">Transferase</keyword>
<sequence length="307" mass="32081">MFCPLEDLTGFALDLGGTKTAAARFEQGKIITRHIMATEGMSNPAKLMARSLSLLKAVGFAPRDPLGIAVTGRIDHAGFWHAVNSKTLSRVSAIPLASLLKSTLLVQTPVINDAVAAVLGEYHYGAGEGCPALGFITISTGVGGAFLLDGSPIHSQNGLAGHCGFMSSCHADRECGSGRRATVESIASGTAIGHYAAEIDAEINSAQKAFDARSHGDMRFEGIIDRAARAIAVLCGDLAAILGLECVVIGGSVGLAPGFMERIIQHQADEPALFRPVIKPSRLQQDNVLYGALSHALGSPPNSRKRT</sequence>
<dbReference type="InterPro" id="IPR043129">
    <property type="entry name" value="ATPase_NBD"/>
</dbReference>
<dbReference type="PANTHER" id="PTHR18964">
    <property type="entry name" value="ROK (REPRESSOR, ORF, KINASE) FAMILY"/>
    <property type="match status" value="1"/>
</dbReference>
<dbReference type="Gene3D" id="3.30.420.40">
    <property type="match status" value="2"/>
</dbReference>
<dbReference type="CDD" id="cd24069">
    <property type="entry name" value="ASKHA_NBD_ROK_EcNanK-like"/>
    <property type="match status" value="1"/>
</dbReference>
<dbReference type="GO" id="GO:0016301">
    <property type="term" value="F:kinase activity"/>
    <property type="evidence" value="ECO:0007669"/>
    <property type="project" value="UniProtKB-KW"/>
</dbReference>
<dbReference type="EMBL" id="OBEL01000002">
    <property type="protein sequence ID" value="SNZ19367.1"/>
    <property type="molecule type" value="Genomic_DNA"/>
</dbReference>
<accession>A0A285PDR9</accession>
<keyword evidence="1" id="KW-0418">Kinase</keyword>
<dbReference type="InterPro" id="IPR000600">
    <property type="entry name" value="ROK"/>
</dbReference>